<accession>A0A258D638</accession>
<reference evidence="2 3" key="1">
    <citation type="submission" date="2017-03" db="EMBL/GenBank/DDBJ databases">
        <title>Lifting the veil on microbial sulfur biogeochemistry in mining wastewaters.</title>
        <authorList>
            <person name="Kantor R.S."/>
            <person name="Colenbrander Nelson T."/>
            <person name="Marshall S."/>
            <person name="Bennett D."/>
            <person name="Apte S."/>
            <person name="Camacho D."/>
            <person name="Thomas B.C."/>
            <person name="Warren L.A."/>
            <person name="Banfield J.F."/>
        </authorList>
    </citation>
    <scope>NUCLEOTIDE SEQUENCE [LARGE SCALE GENOMIC DNA]</scope>
    <source>
        <strain evidence="2">32-67-7</strain>
    </source>
</reference>
<evidence type="ECO:0000313" key="2">
    <source>
        <dbReference type="EMBL" id="OYX02802.1"/>
    </source>
</evidence>
<gene>
    <name evidence="2" type="ORF">B7Z12_11355</name>
</gene>
<sequence>MKAMSRWACSSNLTKKSSARIDPEPTQGRNCDQTARRRPLQFPQPEDLMEGFKQ</sequence>
<name>A0A258D638_CAUVI</name>
<dbReference type="AlphaFoldDB" id="A0A258D638"/>
<organism evidence="2 3">
    <name type="scientific">Caulobacter vibrioides</name>
    <name type="common">Caulobacter crescentus</name>
    <dbReference type="NCBI Taxonomy" id="155892"/>
    <lineage>
        <taxon>Bacteria</taxon>
        <taxon>Pseudomonadati</taxon>
        <taxon>Pseudomonadota</taxon>
        <taxon>Alphaproteobacteria</taxon>
        <taxon>Caulobacterales</taxon>
        <taxon>Caulobacteraceae</taxon>
        <taxon>Caulobacter</taxon>
    </lineage>
</organism>
<comment type="caution">
    <text evidence="2">The sequence shown here is derived from an EMBL/GenBank/DDBJ whole genome shotgun (WGS) entry which is preliminary data.</text>
</comment>
<evidence type="ECO:0000313" key="3">
    <source>
        <dbReference type="Proteomes" id="UP000215616"/>
    </source>
</evidence>
<proteinExistence type="predicted"/>
<evidence type="ECO:0000256" key="1">
    <source>
        <dbReference type="SAM" id="MobiDB-lite"/>
    </source>
</evidence>
<dbReference type="Proteomes" id="UP000215616">
    <property type="component" value="Unassembled WGS sequence"/>
</dbReference>
<feature type="region of interest" description="Disordered" evidence="1">
    <location>
        <begin position="1"/>
        <end position="54"/>
    </location>
</feature>
<dbReference type="EMBL" id="NCDQ01000170">
    <property type="protein sequence ID" value="OYX02802.1"/>
    <property type="molecule type" value="Genomic_DNA"/>
</dbReference>
<protein>
    <submittedName>
        <fullName evidence="2">Uncharacterized protein</fullName>
    </submittedName>
</protein>